<gene>
    <name evidence="1" type="ORF">H1R19_20770</name>
</gene>
<dbReference type="PROSITE" id="PS51318">
    <property type="entry name" value="TAT"/>
    <property type="match status" value="1"/>
</dbReference>
<organism evidence="1 2">
    <name type="scientific">Gordonia jinghuaiqii</name>
    <dbReference type="NCBI Taxonomy" id="2758710"/>
    <lineage>
        <taxon>Bacteria</taxon>
        <taxon>Bacillati</taxon>
        <taxon>Actinomycetota</taxon>
        <taxon>Actinomycetes</taxon>
        <taxon>Mycobacteriales</taxon>
        <taxon>Gordoniaceae</taxon>
        <taxon>Gordonia</taxon>
    </lineage>
</organism>
<name>A0A7D7QP84_9ACTN</name>
<dbReference type="EMBL" id="CP059491">
    <property type="protein sequence ID" value="QMT01246.1"/>
    <property type="molecule type" value="Genomic_DNA"/>
</dbReference>
<evidence type="ECO:0000313" key="1">
    <source>
        <dbReference type="EMBL" id="QMT01246.1"/>
    </source>
</evidence>
<accession>A0A7D7QP84</accession>
<dbReference type="RefSeq" id="WP_188328198.1">
    <property type="nucleotide sequence ID" value="NZ_CP059491.1"/>
</dbReference>
<dbReference type="KEGG" id="gji:H1R19_20770"/>
<proteinExistence type="predicted"/>
<dbReference type="AlphaFoldDB" id="A0A7D7QP84"/>
<reference evidence="2" key="1">
    <citation type="submission" date="2020-07" db="EMBL/GenBank/DDBJ databases">
        <title>novel species isolated from the respiratory tract of Marmot.</title>
        <authorList>
            <person name="Zhang G."/>
        </authorList>
    </citation>
    <scope>NUCLEOTIDE SEQUENCE [LARGE SCALE GENOMIC DNA]</scope>
    <source>
        <strain evidence="2">686</strain>
    </source>
</reference>
<dbReference type="Proteomes" id="UP000515663">
    <property type="component" value="Chromosome"/>
</dbReference>
<keyword evidence="2" id="KW-1185">Reference proteome</keyword>
<evidence type="ECO:0000313" key="2">
    <source>
        <dbReference type="Proteomes" id="UP000515663"/>
    </source>
</evidence>
<dbReference type="InterPro" id="IPR006311">
    <property type="entry name" value="TAT_signal"/>
</dbReference>
<sequence>MGITRRFVLGTMAFSSAVGIMLGAGTSEAGAVDAKDGQEVHYVLRSSTQGIDYLEINDVAGNRLTWTDQDFAHRAEQWYYAKWTYRAKGAREARIVARTENTDALGWIECETWIAGKRVAHDIARGPHATARC</sequence>
<protein>
    <submittedName>
        <fullName evidence="1">Uncharacterized protein</fullName>
    </submittedName>
</protein>